<name>A0A165I8H4_EXIGL</name>
<evidence type="ECO:0000313" key="2">
    <source>
        <dbReference type="Proteomes" id="UP000077266"/>
    </source>
</evidence>
<reference evidence="1 2" key="1">
    <citation type="journal article" date="2016" name="Mol. Biol. Evol.">
        <title>Comparative Genomics of Early-Diverging Mushroom-Forming Fungi Provides Insights into the Origins of Lignocellulose Decay Capabilities.</title>
        <authorList>
            <person name="Nagy L.G."/>
            <person name="Riley R."/>
            <person name="Tritt A."/>
            <person name="Adam C."/>
            <person name="Daum C."/>
            <person name="Floudas D."/>
            <person name="Sun H."/>
            <person name="Yadav J.S."/>
            <person name="Pangilinan J."/>
            <person name="Larsson K.H."/>
            <person name="Matsuura K."/>
            <person name="Barry K."/>
            <person name="Labutti K."/>
            <person name="Kuo R."/>
            <person name="Ohm R.A."/>
            <person name="Bhattacharya S.S."/>
            <person name="Shirouzu T."/>
            <person name="Yoshinaga Y."/>
            <person name="Martin F.M."/>
            <person name="Grigoriev I.V."/>
            <person name="Hibbett D.S."/>
        </authorList>
    </citation>
    <scope>NUCLEOTIDE SEQUENCE [LARGE SCALE GENOMIC DNA]</scope>
    <source>
        <strain evidence="1 2">HHB12029</strain>
    </source>
</reference>
<dbReference type="AlphaFoldDB" id="A0A165I8H4"/>
<keyword evidence="2" id="KW-1185">Reference proteome</keyword>
<gene>
    <name evidence="1" type="ORF">EXIGLDRAFT_717591</name>
</gene>
<dbReference type="EMBL" id="KV425996">
    <property type="protein sequence ID" value="KZV93050.1"/>
    <property type="molecule type" value="Genomic_DNA"/>
</dbReference>
<accession>A0A165I8H4</accession>
<sequence>MRCSQALHVQTYSEPSGLELCDAFERSVPRCRQCHYLSTMRLTFLSSRNYCRTGHLASLCNLELYVPACDT</sequence>
<organism evidence="1 2">
    <name type="scientific">Exidia glandulosa HHB12029</name>
    <dbReference type="NCBI Taxonomy" id="1314781"/>
    <lineage>
        <taxon>Eukaryota</taxon>
        <taxon>Fungi</taxon>
        <taxon>Dikarya</taxon>
        <taxon>Basidiomycota</taxon>
        <taxon>Agaricomycotina</taxon>
        <taxon>Agaricomycetes</taxon>
        <taxon>Auriculariales</taxon>
        <taxon>Exidiaceae</taxon>
        <taxon>Exidia</taxon>
    </lineage>
</organism>
<dbReference type="Proteomes" id="UP000077266">
    <property type="component" value="Unassembled WGS sequence"/>
</dbReference>
<proteinExistence type="predicted"/>
<protein>
    <submittedName>
        <fullName evidence="1">Uncharacterized protein</fullName>
    </submittedName>
</protein>
<dbReference type="InParanoid" id="A0A165I8H4"/>
<evidence type="ECO:0000313" key="1">
    <source>
        <dbReference type="EMBL" id="KZV93050.1"/>
    </source>
</evidence>